<sequence length="144" mass="14887">MFRNIVGVENGRQIVVMDSMSQIERTDRDRIVVAASNGGQESGRMAIATGCALAVLNDAGIGKDNAGIIGIVRMGDSGLAGVAVSHDSAEISNGMDMWHNGTVSYVNEPAAEAGIRVGDNVRTCVSAFAVRFPVGPMSASESSS</sequence>
<dbReference type="EMBL" id="NOVD01000006">
    <property type="protein sequence ID" value="PCK26933.1"/>
    <property type="molecule type" value="Genomic_DNA"/>
</dbReference>
<reference evidence="1 2" key="1">
    <citation type="submission" date="2017-07" db="EMBL/GenBank/DDBJ databases">
        <title>Draft sequence of Rhodococcus enclensis 23b-28.</title>
        <authorList>
            <person name="Besaury L."/>
            <person name="Sancelme M."/>
            <person name="Amato P."/>
            <person name="Lallement A."/>
            <person name="Delort A.-M."/>
        </authorList>
    </citation>
    <scope>NUCLEOTIDE SEQUENCE [LARGE SCALE GENOMIC DNA]</scope>
    <source>
        <strain evidence="1 2">23b-28</strain>
    </source>
</reference>
<accession>A0A2A5JBM6</accession>
<proteinExistence type="predicted"/>
<dbReference type="RefSeq" id="WP_007732767.1">
    <property type="nucleotide sequence ID" value="NZ_JARVLG010000201.1"/>
</dbReference>
<gene>
    <name evidence="1" type="ORF">CHR55_11915</name>
</gene>
<name>A0A2A5JBM6_RHOSG</name>
<protein>
    <submittedName>
        <fullName evidence="1">Uncharacterized protein</fullName>
    </submittedName>
</protein>
<evidence type="ECO:0000313" key="1">
    <source>
        <dbReference type="EMBL" id="PCK26933.1"/>
    </source>
</evidence>
<comment type="caution">
    <text evidence="1">The sequence shown here is derived from an EMBL/GenBank/DDBJ whole genome shotgun (WGS) entry which is preliminary data.</text>
</comment>
<dbReference type="Proteomes" id="UP000230886">
    <property type="component" value="Unassembled WGS sequence"/>
</dbReference>
<organism evidence="1 2">
    <name type="scientific">Rhodococcus qingshengii</name>
    <dbReference type="NCBI Taxonomy" id="334542"/>
    <lineage>
        <taxon>Bacteria</taxon>
        <taxon>Bacillati</taxon>
        <taxon>Actinomycetota</taxon>
        <taxon>Actinomycetes</taxon>
        <taxon>Mycobacteriales</taxon>
        <taxon>Nocardiaceae</taxon>
        <taxon>Rhodococcus</taxon>
        <taxon>Rhodococcus erythropolis group</taxon>
    </lineage>
</organism>
<dbReference type="AlphaFoldDB" id="A0A2A5JBM6"/>
<evidence type="ECO:0000313" key="2">
    <source>
        <dbReference type="Proteomes" id="UP000230886"/>
    </source>
</evidence>